<evidence type="ECO:0000313" key="1">
    <source>
        <dbReference type="EMBL" id="KOC70310.1"/>
    </source>
</evidence>
<dbReference type="PANTHER" id="PTHR47326">
    <property type="entry name" value="TRANSPOSABLE ELEMENT TC3 TRANSPOSASE-LIKE PROTEIN"/>
    <property type="match status" value="1"/>
</dbReference>
<dbReference type="EMBL" id="KQ414590">
    <property type="protein sequence ID" value="KOC70310.1"/>
    <property type="molecule type" value="Genomic_DNA"/>
</dbReference>
<protein>
    <recommendedName>
        <fullName evidence="3">Histone-lysine N-methyltransferase SETMAR</fullName>
    </recommendedName>
</protein>
<name>A0A0L7RHG2_9HYME</name>
<evidence type="ECO:0000313" key="2">
    <source>
        <dbReference type="Proteomes" id="UP000053825"/>
    </source>
</evidence>
<dbReference type="Proteomes" id="UP000053825">
    <property type="component" value="Unassembled WGS sequence"/>
</dbReference>
<gene>
    <name evidence="1" type="ORF">WH47_02813</name>
</gene>
<proteinExistence type="predicted"/>
<keyword evidence="2" id="KW-1185">Reference proteome</keyword>
<reference evidence="1 2" key="1">
    <citation type="submission" date="2015-07" db="EMBL/GenBank/DDBJ databases">
        <title>The genome of Habropoda laboriosa.</title>
        <authorList>
            <person name="Pan H."/>
            <person name="Kapheim K."/>
        </authorList>
    </citation>
    <scope>NUCLEOTIDE SEQUENCE [LARGE SCALE GENOMIC DNA]</scope>
    <source>
        <strain evidence="1">0110345459</strain>
    </source>
</reference>
<organism evidence="1 2">
    <name type="scientific">Habropoda laboriosa</name>
    <dbReference type="NCBI Taxonomy" id="597456"/>
    <lineage>
        <taxon>Eukaryota</taxon>
        <taxon>Metazoa</taxon>
        <taxon>Ecdysozoa</taxon>
        <taxon>Arthropoda</taxon>
        <taxon>Hexapoda</taxon>
        <taxon>Insecta</taxon>
        <taxon>Pterygota</taxon>
        <taxon>Neoptera</taxon>
        <taxon>Endopterygota</taxon>
        <taxon>Hymenoptera</taxon>
        <taxon>Apocrita</taxon>
        <taxon>Aculeata</taxon>
        <taxon>Apoidea</taxon>
        <taxon>Anthophila</taxon>
        <taxon>Apidae</taxon>
        <taxon>Habropoda</taxon>
    </lineage>
</organism>
<sequence>PQKEERVLETYHRKPRKSVRQASREVGISKTSDQRILKHCQWKSYIPRLVHAINEDDPDRRVEYCERYLAQCVEEAIFPTKIARSDEATFK</sequence>
<feature type="non-terminal residue" evidence="1">
    <location>
        <position position="1"/>
    </location>
</feature>
<dbReference type="STRING" id="597456.A0A0L7RHG2"/>
<accession>A0A0L7RHG2</accession>
<dbReference type="AlphaFoldDB" id="A0A0L7RHG2"/>
<dbReference type="PANTHER" id="PTHR47326:SF1">
    <property type="entry name" value="HTH PSQ-TYPE DOMAIN-CONTAINING PROTEIN"/>
    <property type="match status" value="1"/>
</dbReference>
<evidence type="ECO:0008006" key="3">
    <source>
        <dbReference type="Google" id="ProtNLM"/>
    </source>
</evidence>